<dbReference type="PROSITE" id="PS50885">
    <property type="entry name" value="HAMP"/>
    <property type="match status" value="1"/>
</dbReference>
<proteinExistence type="predicted"/>
<reference evidence="3 4" key="1">
    <citation type="submission" date="2020-08" db="EMBL/GenBank/DDBJ databases">
        <title>Edaphobacter telluris sp. nov. and Acidobacterium dinghuensis sp. nov., two acidobacteria isolated from forest soil.</title>
        <authorList>
            <person name="Fu J."/>
            <person name="Qiu L."/>
        </authorList>
    </citation>
    <scope>NUCLEOTIDE SEQUENCE [LARGE SCALE GENOMIC DNA]</scope>
    <source>
        <strain evidence="3">4Y35</strain>
    </source>
</reference>
<evidence type="ECO:0000259" key="2">
    <source>
        <dbReference type="PROSITE" id="PS50885"/>
    </source>
</evidence>
<dbReference type="RefSeq" id="WP_186742722.1">
    <property type="nucleotide sequence ID" value="NZ_CP060394.1"/>
</dbReference>
<dbReference type="Pfam" id="PF00672">
    <property type="entry name" value="HAMP"/>
    <property type="match status" value="1"/>
</dbReference>
<keyword evidence="4" id="KW-1185">Reference proteome</keyword>
<feature type="transmembrane region" description="Helical" evidence="1">
    <location>
        <begin position="213"/>
        <end position="236"/>
    </location>
</feature>
<protein>
    <submittedName>
        <fullName evidence="3">DUF3365 domain-containing protein</fullName>
    </submittedName>
</protein>
<gene>
    <name evidence="3" type="ORF">H7849_22535</name>
</gene>
<evidence type="ECO:0000313" key="4">
    <source>
        <dbReference type="Proteomes" id="UP000515312"/>
    </source>
</evidence>
<evidence type="ECO:0000256" key="1">
    <source>
        <dbReference type="SAM" id="Phobius"/>
    </source>
</evidence>
<name>A0A7G8BGW7_9BACT</name>
<dbReference type="SUPFAM" id="SSF158472">
    <property type="entry name" value="HAMP domain-like"/>
    <property type="match status" value="1"/>
</dbReference>
<evidence type="ECO:0000313" key="3">
    <source>
        <dbReference type="EMBL" id="QNI31787.1"/>
    </source>
</evidence>
<keyword evidence="1" id="KW-1133">Transmembrane helix</keyword>
<dbReference type="AlphaFoldDB" id="A0A7G8BGW7"/>
<dbReference type="Proteomes" id="UP000515312">
    <property type="component" value="Chromosome"/>
</dbReference>
<dbReference type="KEGG" id="adin:H7849_22535"/>
<accession>A0A7G8BGW7</accession>
<dbReference type="EMBL" id="CP060394">
    <property type="protein sequence ID" value="QNI31787.1"/>
    <property type="molecule type" value="Genomic_DNA"/>
</dbReference>
<keyword evidence="1" id="KW-0472">Membrane</keyword>
<dbReference type="GO" id="GO:0007165">
    <property type="term" value="P:signal transduction"/>
    <property type="evidence" value="ECO:0007669"/>
    <property type="project" value="InterPro"/>
</dbReference>
<dbReference type="InterPro" id="IPR003660">
    <property type="entry name" value="HAMP_dom"/>
</dbReference>
<dbReference type="Gene3D" id="6.10.340.10">
    <property type="match status" value="1"/>
</dbReference>
<dbReference type="GO" id="GO:0016020">
    <property type="term" value="C:membrane"/>
    <property type="evidence" value="ECO:0007669"/>
    <property type="project" value="InterPro"/>
</dbReference>
<dbReference type="InterPro" id="IPR021796">
    <property type="entry name" value="Tll0287-like_dom"/>
</dbReference>
<sequence>MKLLAKFNLLLIVVFGLGLALIAVNARSFLMDDAKKVVLNQAELMSAGANATRSYTEEEISPILESTPEHANTFLPQTIPFYAATVTFNRLRKNFPDYTYKEATLNPTNLVDRAEDWQADIINYFRNNPSAKEFYGERESPVGPTLYLAHPIVAEQGCLTCHSTPGIAPKALIKRYGSQNGFGWKLNEIVGSQIITVPMSVPIKIADEGFRNLLITLGSIFLATIVLIDLGMYFIVIRPLRKVSASADLISTGDIDQPPLPVKGKDEIAEVTTSFNRMHTSLKKAMEMLNE</sequence>
<dbReference type="CDD" id="cd06225">
    <property type="entry name" value="HAMP"/>
    <property type="match status" value="1"/>
</dbReference>
<keyword evidence="1" id="KW-0812">Transmembrane</keyword>
<dbReference type="SMART" id="SM00304">
    <property type="entry name" value="HAMP"/>
    <property type="match status" value="1"/>
</dbReference>
<feature type="domain" description="HAMP" evidence="2">
    <location>
        <begin position="234"/>
        <end position="287"/>
    </location>
</feature>
<organism evidence="3 4">
    <name type="scientific">Alloacidobacterium dinghuense</name>
    <dbReference type="NCBI Taxonomy" id="2763107"/>
    <lineage>
        <taxon>Bacteria</taxon>
        <taxon>Pseudomonadati</taxon>
        <taxon>Acidobacteriota</taxon>
        <taxon>Terriglobia</taxon>
        <taxon>Terriglobales</taxon>
        <taxon>Acidobacteriaceae</taxon>
        <taxon>Alloacidobacterium</taxon>
    </lineage>
</organism>
<dbReference type="Pfam" id="PF11845">
    <property type="entry name" value="Tll0287-like"/>
    <property type="match status" value="1"/>
</dbReference>